<gene>
    <name evidence="8" type="ORF">FRX48_07294</name>
</gene>
<evidence type="ECO:0000256" key="5">
    <source>
        <dbReference type="ARBA" id="ARBA00023136"/>
    </source>
</evidence>
<accession>A0A5M8PJ65</accession>
<evidence type="ECO:0000256" key="4">
    <source>
        <dbReference type="ARBA" id="ARBA00022989"/>
    </source>
</evidence>
<dbReference type="PANTHER" id="PTHR30618">
    <property type="entry name" value="NCS1 FAMILY PURINE/PYRIMIDINE TRANSPORTER"/>
    <property type="match status" value="1"/>
</dbReference>
<feature type="transmembrane region" description="Helical" evidence="7">
    <location>
        <begin position="246"/>
        <end position="266"/>
    </location>
</feature>
<feature type="region of interest" description="Disordered" evidence="6">
    <location>
        <begin position="528"/>
        <end position="554"/>
    </location>
</feature>
<dbReference type="Pfam" id="PF02133">
    <property type="entry name" value="Transp_cyt_pur"/>
    <property type="match status" value="1"/>
</dbReference>
<dbReference type="NCBIfam" id="TIGR00800">
    <property type="entry name" value="ncs1"/>
    <property type="match status" value="1"/>
</dbReference>
<keyword evidence="5 7" id="KW-0472">Membrane</keyword>
<protein>
    <submittedName>
        <fullName evidence="8">Uracil permease</fullName>
    </submittedName>
</protein>
<feature type="compositionally biased region" description="Basic and acidic residues" evidence="6">
    <location>
        <begin position="540"/>
        <end position="554"/>
    </location>
</feature>
<comment type="caution">
    <text evidence="8">The sequence shown here is derived from an EMBL/GenBank/DDBJ whole genome shotgun (WGS) entry which is preliminary data.</text>
</comment>
<dbReference type="GO" id="GO:0005886">
    <property type="term" value="C:plasma membrane"/>
    <property type="evidence" value="ECO:0007669"/>
    <property type="project" value="TreeGrafter"/>
</dbReference>
<dbReference type="InterPro" id="IPR045225">
    <property type="entry name" value="Uracil/uridine/allantoin_perm"/>
</dbReference>
<dbReference type="CDD" id="cd11482">
    <property type="entry name" value="SLC-NCS1sbd_NRT1-like"/>
    <property type="match status" value="1"/>
</dbReference>
<evidence type="ECO:0000256" key="2">
    <source>
        <dbReference type="ARBA" id="ARBA00008974"/>
    </source>
</evidence>
<reference evidence="8 9" key="1">
    <citation type="submission" date="2019-09" db="EMBL/GenBank/DDBJ databases">
        <title>The hologenome of the rock-dwelling lichen Lasallia pustulata.</title>
        <authorList>
            <person name="Greshake Tzovaras B."/>
            <person name="Segers F."/>
            <person name="Bicker A."/>
            <person name="Dal Grande F."/>
            <person name="Otte J."/>
            <person name="Hankeln T."/>
            <person name="Schmitt I."/>
            <person name="Ebersberger I."/>
        </authorList>
    </citation>
    <scope>NUCLEOTIDE SEQUENCE [LARGE SCALE GENOMIC DNA]</scope>
    <source>
        <strain evidence="8">A1-1</strain>
    </source>
</reference>
<name>A0A5M8PJ65_9LECA</name>
<dbReference type="OrthoDB" id="2018619at2759"/>
<feature type="transmembrane region" description="Helical" evidence="7">
    <location>
        <begin position="178"/>
        <end position="196"/>
    </location>
</feature>
<evidence type="ECO:0000256" key="1">
    <source>
        <dbReference type="ARBA" id="ARBA00004141"/>
    </source>
</evidence>
<feature type="transmembrane region" description="Helical" evidence="7">
    <location>
        <begin position="339"/>
        <end position="366"/>
    </location>
</feature>
<evidence type="ECO:0000313" key="8">
    <source>
        <dbReference type="EMBL" id="KAA6408950.1"/>
    </source>
</evidence>
<feature type="transmembrane region" description="Helical" evidence="7">
    <location>
        <begin position="486"/>
        <end position="505"/>
    </location>
</feature>
<sequence>MPSPPTTKTRLHHLSHRLQCPTDPTPNYSNSLWCNRDLIPIPPERRTWTWLGFAGYWIVGGVNSTSWTVASSLLALGLSVREAMGVIVGAGLVIAVLAVVAGCMGSHHYVGFTVLSRGSWGMRGGFWPVLNRIVTACIWMGIQTYWGGQAVKIILGAVIGPKFAYMRNTLPLSAHVDTASLISFFVFLAIFAPMLLLPPEKLQMPFRVAFVMVTGTMFGMLIWAIRAAHGAGDLVHTGPSSHGSTLSWNIVYSLQSIVGAWGSGCLGQSDWTRYAKTSNAALFGQSVTAPIAICITALCGLLVTSATAKVYGEVLWNPFVLLLAIQQKSMSPGARAGTFFAGLGFLASQLALCIVTNSVAAGMDIAALCPKYINIRRGSYIITIVSICICPWQFVTQATTFVTVLSGWAVFLSPMTGILISDYFLVRKRQLHIGDLYRGDSSSAYWYFAGFNWRAFLAWVVGLWPLLPGFVREVRGVSDGSAWDHLYDVSYFFGFLVALLSYWVLSAILPTQKQTGASPFVLNAQGAGVRQDSSSEDDEVKTSRSGEKDAIAVV</sequence>
<dbReference type="Proteomes" id="UP000324767">
    <property type="component" value="Unassembled WGS sequence"/>
</dbReference>
<comment type="subcellular location">
    <subcellularLocation>
        <location evidence="1">Membrane</location>
        <topology evidence="1">Multi-pass membrane protein</topology>
    </subcellularLocation>
</comment>
<feature type="transmembrane region" description="Helical" evidence="7">
    <location>
        <begin position="378"/>
        <end position="395"/>
    </location>
</feature>
<evidence type="ECO:0000256" key="3">
    <source>
        <dbReference type="ARBA" id="ARBA00022692"/>
    </source>
</evidence>
<feature type="transmembrane region" description="Helical" evidence="7">
    <location>
        <begin position="54"/>
        <end position="76"/>
    </location>
</feature>
<evidence type="ECO:0000256" key="6">
    <source>
        <dbReference type="SAM" id="MobiDB-lite"/>
    </source>
</evidence>
<feature type="transmembrane region" description="Helical" evidence="7">
    <location>
        <begin position="208"/>
        <end position="226"/>
    </location>
</feature>
<feature type="transmembrane region" description="Helical" evidence="7">
    <location>
        <begin position="401"/>
        <end position="425"/>
    </location>
</feature>
<keyword evidence="4 7" id="KW-1133">Transmembrane helix</keyword>
<dbReference type="GO" id="GO:0015205">
    <property type="term" value="F:nucleobase transmembrane transporter activity"/>
    <property type="evidence" value="ECO:0007669"/>
    <property type="project" value="TreeGrafter"/>
</dbReference>
<feature type="transmembrane region" description="Helical" evidence="7">
    <location>
        <begin position="445"/>
        <end position="466"/>
    </location>
</feature>
<dbReference type="Gene3D" id="1.10.4160.10">
    <property type="entry name" value="Hydantoin permease"/>
    <property type="match status" value="1"/>
</dbReference>
<dbReference type="AlphaFoldDB" id="A0A5M8PJ65"/>
<dbReference type="EMBL" id="VXIT01000012">
    <property type="protein sequence ID" value="KAA6408950.1"/>
    <property type="molecule type" value="Genomic_DNA"/>
</dbReference>
<evidence type="ECO:0000313" key="9">
    <source>
        <dbReference type="Proteomes" id="UP000324767"/>
    </source>
</evidence>
<comment type="similarity">
    <text evidence="2">Belongs to the purine-cytosine permease (2.A.39) family.</text>
</comment>
<organism evidence="8 9">
    <name type="scientific">Lasallia pustulata</name>
    <dbReference type="NCBI Taxonomy" id="136370"/>
    <lineage>
        <taxon>Eukaryota</taxon>
        <taxon>Fungi</taxon>
        <taxon>Dikarya</taxon>
        <taxon>Ascomycota</taxon>
        <taxon>Pezizomycotina</taxon>
        <taxon>Lecanoromycetes</taxon>
        <taxon>OSLEUM clade</taxon>
        <taxon>Umbilicariomycetidae</taxon>
        <taxon>Umbilicariales</taxon>
        <taxon>Umbilicariaceae</taxon>
        <taxon>Lasallia</taxon>
    </lineage>
</organism>
<dbReference type="PANTHER" id="PTHR30618:SF15">
    <property type="entry name" value="NICOTINAMIDE RIBOSIDE TRANSPORTER 1-RELATED"/>
    <property type="match status" value="1"/>
</dbReference>
<feature type="transmembrane region" description="Helical" evidence="7">
    <location>
        <begin position="287"/>
        <end position="308"/>
    </location>
</feature>
<dbReference type="InterPro" id="IPR001248">
    <property type="entry name" value="Pur-cyt_permease"/>
</dbReference>
<feature type="transmembrane region" description="Helical" evidence="7">
    <location>
        <begin position="83"/>
        <end position="105"/>
    </location>
</feature>
<proteinExistence type="inferred from homology"/>
<dbReference type="InterPro" id="IPR012681">
    <property type="entry name" value="NCS1"/>
</dbReference>
<evidence type="ECO:0000256" key="7">
    <source>
        <dbReference type="SAM" id="Phobius"/>
    </source>
</evidence>
<keyword evidence="3 7" id="KW-0812">Transmembrane</keyword>